<dbReference type="PROSITE" id="PS50108">
    <property type="entry name" value="CRIB"/>
    <property type="match status" value="1"/>
</dbReference>
<feature type="region of interest" description="Disordered" evidence="1">
    <location>
        <begin position="1"/>
        <end position="35"/>
    </location>
</feature>
<keyword evidence="3" id="KW-0418">Kinase</keyword>
<dbReference type="EMBL" id="JBJKFK010000005">
    <property type="protein sequence ID" value="KAL3321229.1"/>
    <property type="molecule type" value="Genomic_DNA"/>
</dbReference>
<feature type="compositionally biased region" description="Basic residues" evidence="1">
    <location>
        <begin position="20"/>
        <end position="30"/>
    </location>
</feature>
<dbReference type="AlphaFoldDB" id="A0ABD2QP13"/>
<proteinExistence type="predicted"/>
<feature type="region of interest" description="Disordered" evidence="1">
    <location>
        <begin position="155"/>
        <end position="195"/>
    </location>
</feature>
<dbReference type="Gene3D" id="3.90.810.10">
    <property type="entry name" value="CRIB domain"/>
    <property type="match status" value="1"/>
</dbReference>
<accession>A0ABD2QP13</accession>
<evidence type="ECO:0000313" key="4">
    <source>
        <dbReference type="Proteomes" id="UP001626550"/>
    </source>
</evidence>
<dbReference type="Pfam" id="PF00786">
    <property type="entry name" value="PBD"/>
    <property type="match status" value="1"/>
</dbReference>
<comment type="caution">
    <text evidence="3">The sequence shown here is derived from an EMBL/GenBank/DDBJ whole genome shotgun (WGS) entry which is preliminary data.</text>
</comment>
<gene>
    <name evidence="3" type="primary">PAK1_1</name>
    <name evidence="3" type="ORF">Ciccas_000107</name>
</gene>
<feature type="domain" description="CRIB" evidence="2">
    <location>
        <begin position="40"/>
        <end position="53"/>
    </location>
</feature>
<feature type="compositionally biased region" description="Low complexity" evidence="1">
    <location>
        <begin position="175"/>
        <end position="195"/>
    </location>
</feature>
<evidence type="ECO:0000259" key="2">
    <source>
        <dbReference type="PROSITE" id="PS50108"/>
    </source>
</evidence>
<evidence type="ECO:0000313" key="3">
    <source>
        <dbReference type="EMBL" id="KAL3321229.1"/>
    </source>
</evidence>
<protein>
    <submittedName>
        <fullName evidence="3">P21 protein (Cdc42 Rac)-activated kinase</fullName>
    </submittedName>
</protein>
<name>A0ABD2QP13_9PLAT</name>
<dbReference type="InterPro" id="IPR000095">
    <property type="entry name" value="CRIB_dom"/>
</dbReference>
<reference evidence="3 4" key="1">
    <citation type="submission" date="2024-11" db="EMBL/GenBank/DDBJ databases">
        <title>Adaptive evolution of stress response genes in parasites aligns with host niche diversity.</title>
        <authorList>
            <person name="Hahn C."/>
            <person name="Resl P."/>
        </authorList>
    </citation>
    <scope>NUCLEOTIDE SEQUENCE [LARGE SCALE GENOMIC DNA]</scope>
    <source>
        <strain evidence="3">EGGRZ-B1_66</strain>
        <tissue evidence="3">Body</tissue>
    </source>
</reference>
<dbReference type="GO" id="GO:0016301">
    <property type="term" value="F:kinase activity"/>
    <property type="evidence" value="ECO:0007669"/>
    <property type="project" value="UniProtKB-KW"/>
</dbReference>
<sequence length="245" mass="26065">MDFNSNKPLPPLPGESGKPDKKRNKGKKFTTKPSCHVPQISSPMNVQHALHISYDSESRRFLGMPDDMMRNLEHSGLTVAEQQKNPHAVLEVLKLYSSDLPDSEKFMTVASNPSHEATPLCNSQPFLGTPADDWCTGLSPDSGCSFPSSYGPGTRGFGHSASTPFPKTSALAAPGSHDSGGSYHGSHSSSSGGSNNSIKGIAPCKIPCVDDTGILNLNLSSSSASSGHHHLVSFTLQKSRYSDIK</sequence>
<keyword evidence="4" id="KW-1185">Reference proteome</keyword>
<evidence type="ECO:0000256" key="1">
    <source>
        <dbReference type="SAM" id="MobiDB-lite"/>
    </source>
</evidence>
<keyword evidence="3" id="KW-0808">Transferase</keyword>
<organism evidence="3 4">
    <name type="scientific">Cichlidogyrus casuarinus</name>
    <dbReference type="NCBI Taxonomy" id="1844966"/>
    <lineage>
        <taxon>Eukaryota</taxon>
        <taxon>Metazoa</taxon>
        <taxon>Spiralia</taxon>
        <taxon>Lophotrochozoa</taxon>
        <taxon>Platyhelminthes</taxon>
        <taxon>Monogenea</taxon>
        <taxon>Monopisthocotylea</taxon>
        <taxon>Dactylogyridea</taxon>
        <taxon>Ancyrocephalidae</taxon>
        <taxon>Cichlidogyrus</taxon>
    </lineage>
</organism>
<dbReference type="InterPro" id="IPR036936">
    <property type="entry name" value="CRIB_dom_sf"/>
</dbReference>
<dbReference type="Proteomes" id="UP001626550">
    <property type="component" value="Unassembled WGS sequence"/>
</dbReference>